<gene>
    <name evidence="2" type="ORF">GCM10023322_39300</name>
</gene>
<protein>
    <recommendedName>
        <fullName evidence="4">Integral membrane protein</fullName>
    </recommendedName>
</protein>
<keyword evidence="1" id="KW-0812">Transmembrane</keyword>
<evidence type="ECO:0000256" key="1">
    <source>
        <dbReference type="SAM" id="Phobius"/>
    </source>
</evidence>
<comment type="caution">
    <text evidence="2">The sequence shown here is derived from an EMBL/GenBank/DDBJ whole genome shotgun (WGS) entry which is preliminary data.</text>
</comment>
<name>A0ABP9RWM5_9ACTN</name>
<organism evidence="2 3">
    <name type="scientific">Rugosimonospora acidiphila</name>
    <dbReference type="NCBI Taxonomy" id="556531"/>
    <lineage>
        <taxon>Bacteria</taxon>
        <taxon>Bacillati</taxon>
        <taxon>Actinomycetota</taxon>
        <taxon>Actinomycetes</taxon>
        <taxon>Micromonosporales</taxon>
        <taxon>Micromonosporaceae</taxon>
        <taxon>Rugosimonospora</taxon>
    </lineage>
</organism>
<evidence type="ECO:0000313" key="2">
    <source>
        <dbReference type="EMBL" id="GAA5188488.1"/>
    </source>
</evidence>
<keyword evidence="1" id="KW-1133">Transmembrane helix</keyword>
<accession>A0ABP9RWM5</accession>
<evidence type="ECO:0000313" key="3">
    <source>
        <dbReference type="Proteomes" id="UP001501570"/>
    </source>
</evidence>
<dbReference type="Proteomes" id="UP001501570">
    <property type="component" value="Unassembled WGS sequence"/>
</dbReference>
<dbReference type="EMBL" id="BAABJQ010000011">
    <property type="protein sequence ID" value="GAA5188488.1"/>
    <property type="molecule type" value="Genomic_DNA"/>
</dbReference>
<evidence type="ECO:0008006" key="4">
    <source>
        <dbReference type="Google" id="ProtNLM"/>
    </source>
</evidence>
<dbReference type="RefSeq" id="WP_345631503.1">
    <property type="nucleotide sequence ID" value="NZ_BAABJQ010000011.1"/>
</dbReference>
<keyword evidence="1" id="KW-0472">Membrane</keyword>
<proteinExistence type="predicted"/>
<feature type="transmembrane region" description="Helical" evidence="1">
    <location>
        <begin position="39"/>
        <end position="61"/>
    </location>
</feature>
<sequence length="100" mass="10153">MLAHHLADAIHVVAAPAVPNPKASVPPGVDKPLEQLLAYVKWGVLFIIIAAAFVGTAAIAGGRALAHHGSSKIGTTILMSAFGGAVLYVGIYALITSVTN</sequence>
<reference evidence="3" key="1">
    <citation type="journal article" date="2019" name="Int. J. Syst. Evol. Microbiol.">
        <title>The Global Catalogue of Microorganisms (GCM) 10K type strain sequencing project: providing services to taxonomists for standard genome sequencing and annotation.</title>
        <authorList>
            <consortium name="The Broad Institute Genomics Platform"/>
            <consortium name="The Broad Institute Genome Sequencing Center for Infectious Disease"/>
            <person name="Wu L."/>
            <person name="Ma J."/>
        </authorList>
    </citation>
    <scope>NUCLEOTIDE SEQUENCE [LARGE SCALE GENOMIC DNA]</scope>
    <source>
        <strain evidence="3">JCM 18304</strain>
    </source>
</reference>
<keyword evidence="3" id="KW-1185">Reference proteome</keyword>
<feature type="transmembrane region" description="Helical" evidence="1">
    <location>
        <begin position="73"/>
        <end position="95"/>
    </location>
</feature>